<name>D7LKC3_ARALL</name>
<dbReference type="Proteomes" id="UP000008694">
    <property type="component" value="Unassembled WGS sequence"/>
</dbReference>
<sequence length="60" mass="6677">MKVSTMLELLQNFRELTEVGLNVDTAPVIPVQESVVFYSGQGHCSLSNITRLTLEVIEII</sequence>
<organism evidence="3">
    <name type="scientific">Arabidopsis lyrata subsp. lyrata</name>
    <name type="common">Lyre-leaved rock-cress</name>
    <dbReference type="NCBI Taxonomy" id="81972"/>
    <lineage>
        <taxon>Eukaryota</taxon>
        <taxon>Viridiplantae</taxon>
        <taxon>Streptophyta</taxon>
        <taxon>Embryophyta</taxon>
        <taxon>Tracheophyta</taxon>
        <taxon>Spermatophyta</taxon>
        <taxon>Magnoliopsida</taxon>
        <taxon>eudicotyledons</taxon>
        <taxon>Gunneridae</taxon>
        <taxon>Pentapetalae</taxon>
        <taxon>rosids</taxon>
        <taxon>malvids</taxon>
        <taxon>Brassicales</taxon>
        <taxon>Brassicaceae</taxon>
        <taxon>Camelineae</taxon>
        <taxon>Arabidopsis</taxon>
    </lineage>
</organism>
<dbReference type="HOGENOM" id="CLU_2944829_0_0_1"/>
<reference evidence="3" key="3">
    <citation type="journal article" date="2011" name="Nat. Genet.">
        <title>The Arabidopsis lyrata genome sequence and the basis of rapid genome size change.</title>
        <authorList>
            <person name="Hu T.T."/>
            <person name="Pattyn P."/>
            <person name="Bakker E.G."/>
            <person name="Cao J."/>
            <person name="Cheng J.-F."/>
            <person name="Clark R.M."/>
            <person name="Fahlgren N."/>
            <person name="Fawcett J.A."/>
            <person name="Grimwood J."/>
            <person name="Gundlach H."/>
            <person name="Haberer G."/>
            <person name="Hollister J.D."/>
            <person name="Ossowski S."/>
            <person name="Ottilar R.P."/>
            <person name="Salamov A.A."/>
            <person name="Schneeberger K."/>
            <person name="Spannagl M."/>
            <person name="Wang X."/>
            <person name="Yang L."/>
            <person name="Nasrallah M.E."/>
            <person name="Bergelson J."/>
            <person name="Carrington J.C."/>
            <person name="Gaut B.S."/>
            <person name="Schmutz J."/>
            <person name="Mayer K.F.X."/>
            <person name="Van de Peer Y."/>
            <person name="Grigoriev I.V."/>
            <person name="Nordborg M."/>
            <person name="Weigel D."/>
            <person name="Guo Y.-L."/>
        </authorList>
    </citation>
    <scope>NUCLEOTIDE SEQUENCE [LARGE SCALE GENOMIC DNA]</scope>
    <source>
        <strain evidence="3">cv. MN47</strain>
    </source>
</reference>
<dbReference type="STRING" id="81972.D7LKC3"/>
<reference evidence="1" key="1">
    <citation type="submission" date="2009-11" db="EMBL/GenBank/DDBJ databases">
        <authorList>
            <consortium name="US DOE Joint Genome Institute (JGI-PGF)"/>
            <person name="Ottilar R."/>
            <person name="Schmutz J."/>
            <person name="Salamov A."/>
            <person name="Cheng J.F."/>
            <person name="Lucas S."/>
            <person name="Pitluck S."/>
            <person name="Gundlach H."/>
            <person name="Guo Y."/>
            <person name="Haberer G."/>
            <person name="Nasrallah J."/>
            <person name="Mayer K.F.X."/>
            <person name="van de Peer Y."/>
            <person name="Weigel D."/>
            <person name="Grigoriev I.V."/>
        </authorList>
    </citation>
    <scope>NUCLEOTIDE SEQUENCE</scope>
</reference>
<dbReference type="eggNOG" id="KOG1947">
    <property type="taxonomic scope" value="Eukaryota"/>
</dbReference>
<protein>
    <submittedName>
        <fullName evidence="1">Uncharacterized protein</fullName>
    </submittedName>
</protein>
<proteinExistence type="predicted"/>
<keyword evidence="3" id="KW-1185">Reference proteome</keyword>
<dbReference type="AlphaFoldDB" id="D7LKC3"/>
<dbReference type="EMBL" id="GL348716">
    <property type="protein sequence ID" value="EFH57797.1"/>
    <property type="molecule type" value="Genomic_DNA"/>
</dbReference>
<dbReference type="EMBL" id="GL348716">
    <property type="protein sequence ID" value="EFH57787.1"/>
    <property type="molecule type" value="Genomic_DNA"/>
</dbReference>
<evidence type="ECO:0000313" key="3">
    <source>
        <dbReference type="Proteomes" id="UP000008694"/>
    </source>
</evidence>
<dbReference type="Gramene" id="scaffold_402417.1">
    <property type="protein sequence ID" value="scaffold_402417.1"/>
    <property type="gene ID" value="scaffold_402417.1"/>
</dbReference>
<evidence type="ECO:0000313" key="2">
    <source>
        <dbReference type="EMBL" id="EFH57797.1"/>
    </source>
</evidence>
<reference evidence="1" key="2">
    <citation type="submission" date="2010-06" db="EMBL/GenBank/DDBJ databases">
        <title>The basis of rapid genome size change in Arabidopsis.</title>
        <authorList>
            <consortium name="US DOE Joint Genome Institute (JGI-PGF)"/>
            <person name="Bakker E."/>
            <person name="Bergelson J."/>
            <person name="Cheng J.Fang."/>
            <person name="Clark R.M."/>
            <person name="Fawcett J."/>
            <person name="Gaut B."/>
            <person name="Grigoriev I."/>
            <person name="Gundlach H."/>
            <person name="Guo Y."/>
            <person name="Haberer G."/>
            <person name="Hollister J."/>
            <person name="Hu T.T."/>
            <person name="Mayer K.F.X."/>
            <person name="Nasrallah J."/>
            <person name="Nordborg M."/>
            <person name="Otillar R."/>
            <person name="Pattyn P."/>
            <person name="Schmutz J."/>
            <person name="Spannagl M."/>
            <person name="van de Peer Y."/>
            <person name="Wang X."/>
            <person name="Weigel D."/>
            <person name="Yang L."/>
        </authorList>
    </citation>
    <scope>NUCLEOTIDE SEQUENCE</scope>
</reference>
<dbReference type="Gramene" id="scaffold_402437.1">
    <property type="protein sequence ID" value="scaffold_402437.1"/>
    <property type="gene ID" value="scaffold_402437.1"/>
</dbReference>
<evidence type="ECO:0000313" key="1">
    <source>
        <dbReference type="EMBL" id="EFH57787.1"/>
    </source>
</evidence>
<accession>D7LKC3</accession>
<gene>
    <name evidence="1" type="ORF">ARALYDRAFT_902916</name>
    <name evidence="2" type="ORF">ARALYDRAFT_902936</name>
</gene>